<evidence type="ECO:0000256" key="1">
    <source>
        <dbReference type="ARBA" id="ARBA00022723"/>
    </source>
</evidence>
<protein>
    <submittedName>
        <fullName evidence="4">Class II aldolase/adducin family protein</fullName>
    </submittedName>
</protein>
<dbReference type="Pfam" id="PF00596">
    <property type="entry name" value="Aldolase_II"/>
    <property type="match status" value="1"/>
</dbReference>
<evidence type="ECO:0000313" key="4">
    <source>
        <dbReference type="EMBL" id="HIV04124.1"/>
    </source>
</evidence>
<dbReference type="GO" id="GO:0016832">
    <property type="term" value="F:aldehyde-lyase activity"/>
    <property type="evidence" value="ECO:0007669"/>
    <property type="project" value="TreeGrafter"/>
</dbReference>
<sequence>MSAESSDWCIKPELPNLVFPWENYDPRSREEVETFFNCPEIRAMKERICDIGRRLWTREYVDGNGGNISVRVAKNLLLCSPTLISKGFMKPEDICLVDMEGRQKAGTRPSTSEVKTHIAMMKSVGVNSCIHAHPPHCNAFLFAGIVPPSGINPEADIFLGHIALASYGTPGSPETAAAVAEAAKQSTVVFMENHGVITGGRHVEEAYWFMENADAYCRMVLLAGLHKAPLNQVGEQGVRDFLAIRKGIGLAVPEGQPLYNTETFAGYKLGKTGK</sequence>
<gene>
    <name evidence="4" type="ORF">IAC75_03100</name>
</gene>
<dbReference type="GO" id="GO:0005829">
    <property type="term" value="C:cytosol"/>
    <property type="evidence" value="ECO:0007669"/>
    <property type="project" value="TreeGrafter"/>
</dbReference>
<evidence type="ECO:0000256" key="2">
    <source>
        <dbReference type="ARBA" id="ARBA00023239"/>
    </source>
</evidence>
<dbReference type="EMBL" id="DVOG01000079">
    <property type="protein sequence ID" value="HIV04124.1"/>
    <property type="molecule type" value="Genomic_DNA"/>
</dbReference>
<dbReference type="InterPro" id="IPR001303">
    <property type="entry name" value="Aldolase_II/adducin_N"/>
</dbReference>
<reference evidence="4" key="1">
    <citation type="submission" date="2020-10" db="EMBL/GenBank/DDBJ databases">
        <authorList>
            <person name="Gilroy R."/>
        </authorList>
    </citation>
    <scope>NUCLEOTIDE SEQUENCE</scope>
    <source>
        <strain evidence="4">10669</strain>
    </source>
</reference>
<dbReference type="PANTHER" id="PTHR22789:SF0">
    <property type="entry name" value="3-OXO-TETRONATE 4-PHOSPHATE DECARBOXYLASE-RELATED"/>
    <property type="match status" value="1"/>
</dbReference>
<dbReference type="AlphaFoldDB" id="A0A9D1NJ69"/>
<feature type="domain" description="Class II aldolase/adducin N-terminal" evidence="3">
    <location>
        <begin position="46"/>
        <end position="221"/>
    </location>
</feature>
<dbReference type="SMART" id="SM01007">
    <property type="entry name" value="Aldolase_II"/>
    <property type="match status" value="1"/>
</dbReference>
<dbReference type="PANTHER" id="PTHR22789">
    <property type="entry name" value="FUCULOSE PHOSPHATE ALDOLASE"/>
    <property type="match status" value="1"/>
</dbReference>
<proteinExistence type="predicted"/>
<accession>A0A9D1NJ69</accession>
<comment type="caution">
    <text evidence="4">The sequence shown here is derived from an EMBL/GenBank/DDBJ whole genome shotgun (WGS) entry which is preliminary data.</text>
</comment>
<dbReference type="GO" id="GO:0046872">
    <property type="term" value="F:metal ion binding"/>
    <property type="evidence" value="ECO:0007669"/>
    <property type="project" value="UniProtKB-KW"/>
</dbReference>
<dbReference type="InterPro" id="IPR036409">
    <property type="entry name" value="Aldolase_II/adducin_N_sf"/>
</dbReference>
<reference evidence="4" key="2">
    <citation type="journal article" date="2021" name="PeerJ">
        <title>Extensive microbial diversity within the chicken gut microbiome revealed by metagenomics and culture.</title>
        <authorList>
            <person name="Gilroy R."/>
            <person name="Ravi A."/>
            <person name="Getino M."/>
            <person name="Pursley I."/>
            <person name="Horton D.L."/>
            <person name="Alikhan N.F."/>
            <person name="Baker D."/>
            <person name="Gharbi K."/>
            <person name="Hall N."/>
            <person name="Watson M."/>
            <person name="Adriaenssens E.M."/>
            <person name="Foster-Nyarko E."/>
            <person name="Jarju S."/>
            <person name="Secka A."/>
            <person name="Antonio M."/>
            <person name="Oren A."/>
            <person name="Chaudhuri R.R."/>
            <person name="La Ragione R."/>
            <person name="Hildebrand F."/>
            <person name="Pallen M.J."/>
        </authorList>
    </citation>
    <scope>NUCLEOTIDE SEQUENCE</scope>
    <source>
        <strain evidence="4">10669</strain>
    </source>
</reference>
<dbReference type="Proteomes" id="UP000886812">
    <property type="component" value="Unassembled WGS sequence"/>
</dbReference>
<keyword evidence="1" id="KW-0479">Metal-binding</keyword>
<evidence type="ECO:0000313" key="5">
    <source>
        <dbReference type="Proteomes" id="UP000886812"/>
    </source>
</evidence>
<evidence type="ECO:0000259" key="3">
    <source>
        <dbReference type="SMART" id="SM01007"/>
    </source>
</evidence>
<dbReference type="Gene3D" id="3.40.225.10">
    <property type="entry name" value="Class II aldolase/adducin N-terminal domain"/>
    <property type="match status" value="1"/>
</dbReference>
<organism evidence="4 5">
    <name type="scientific">Candidatus Spyradosoma merdigallinarum</name>
    <dbReference type="NCBI Taxonomy" id="2840950"/>
    <lineage>
        <taxon>Bacteria</taxon>
        <taxon>Pseudomonadati</taxon>
        <taxon>Verrucomicrobiota</taxon>
        <taxon>Opitutia</taxon>
        <taxon>Opitutia incertae sedis</taxon>
        <taxon>Candidatus Spyradosoma</taxon>
    </lineage>
</organism>
<keyword evidence="2" id="KW-0456">Lyase</keyword>
<name>A0A9D1NJ69_9BACT</name>
<dbReference type="GO" id="GO:0019323">
    <property type="term" value="P:pentose catabolic process"/>
    <property type="evidence" value="ECO:0007669"/>
    <property type="project" value="TreeGrafter"/>
</dbReference>
<dbReference type="SUPFAM" id="SSF53639">
    <property type="entry name" value="AraD/HMP-PK domain-like"/>
    <property type="match status" value="1"/>
</dbReference>
<dbReference type="InterPro" id="IPR050197">
    <property type="entry name" value="Aldolase_class_II_sugar_metab"/>
</dbReference>